<dbReference type="GO" id="GO:0005770">
    <property type="term" value="C:late endosome"/>
    <property type="evidence" value="ECO:0007669"/>
    <property type="project" value="TreeGrafter"/>
</dbReference>
<feature type="chain" id="PRO_5010719186" evidence="3">
    <location>
        <begin position="21"/>
        <end position="205"/>
    </location>
</feature>
<reference evidence="5" key="1">
    <citation type="submission" date="2017-03" db="EMBL/GenBank/DDBJ databases">
        <authorList>
            <person name="Sharma R."/>
            <person name="Thines M."/>
        </authorList>
    </citation>
    <scope>NUCLEOTIDE SEQUENCE [LARGE SCALE GENOMIC DNA]</scope>
</reference>
<dbReference type="PANTHER" id="PTHR15071">
    <property type="entry name" value="MANNOSE-6-PHOSPHATE RECEPTOR FAMILY MEMBER"/>
    <property type="match status" value="1"/>
</dbReference>
<dbReference type="PANTHER" id="PTHR15071:SF0">
    <property type="entry name" value="MANNOSE 6-PHOSPHATE RECEPTOR-LIKE PROTEIN 1"/>
    <property type="match status" value="1"/>
</dbReference>
<keyword evidence="3" id="KW-0732">Signal</keyword>
<evidence type="ECO:0000313" key="5">
    <source>
        <dbReference type="Proteomes" id="UP000192927"/>
    </source>
</evidence>
<keyword evidence="1" id="KW-0325">Glycoprotein</keyword>
<evidence type="ECO:0000256" key="1">
    <source>
        <dbReference type="ARBA" id="ARBA00023180"/>
    </source>
</evidence>
<evidence type="ECO:0000256" key="2">
    <source>
        <dbReference type="SAM" id="Phobius"/>
    </source>
</evidence>
<evidence type="ECO:0000256" key="3">
    <source>
        <dbReference type="SAM" id="SignalP"/>
    </source>
</evidence>
<accession>A0A1W5D2M9</accession>
<keyword evidence="5" id="KW-1185">Reference proteome</keyword>
<keyword evidence="2" id="KW-0472">Membrane</keyword>
<keyword evidence="2" id="KW-1133">Transmembrane helix</keyword>
<feature type="signal peptide" evidence="3">
    <location>
        <begin position="1"/>
        <end position="20"/>
    </location>
</feature>
<name>A0A1W5D2M9_9LECA</name>
<keyword evidence="2" id="KW-0812">Transmembrane</keyword>
<dbReference type="InterPro" id="IPR028927">
    <property type="entry name" value="Man-6-P_rcpt"/>
</dbReference>
<organism evidence="4 5">
    <name type="scientific">Lasallia pustulata</name>
    <dbReference type="NCBI Taxonomy" id="136370"/>
    <lineage>
        <taxon>Eukaryota</taxon>
        <taxon>Fungi</taxon>
        <taxon>Dikarya</taxon>
        <taxon>Ascomycota</taxon>
        <taxon>Pezizomycotina</taxon>
        <taxon>Lecanoromycetes</taxon>
        <taxon>OSLEUM clade</taxon>
        <taxon>Umbilicariomycetidae</taxon>
        <taxon>Umbilicariales</taxon>
        <taxon>Umbilicariaceae</taxon>
        <taxon>Lasallia</taxon>
    </lineage>
</organism>
<dbReference type="GO" id="GO:0000139">
    <property type="term" value="C:Golgi membrane"/>
    <property type="evidence" value="ECO:0007669"/>
    <property type="project" value="UniProtKB-SubCell"/>
</dbReference>
<dbReference type="Proteomes" id="UP000192927">
    <property type="component" value="Unassembled WGS sequence"/>
</dbReference>
<protein>
    <submittedName>
        <fullName evidence="4">Mannose-6-phosphate receptor binding domain</fullName>
    </submittedName>
</protein>
<dbReference type="GO" id="GO:0007034">
    <property type="term" value="P:vacuolar transport"/>
    <property type="evidence" value="ECO:0007669"/>
    <property type="project" value="TreeGrafter"/>
</dbReference>
<dbReference type="Gene3D" id="2.70.130.10">
    <property type="entry name" value="Mannose-6-phosphate receptor binding domain"/>
    <property type="match status" value="1"/>
</dbReference>
<dbReference type="EMBL" id="FWEW01001571">
    <property type="protein sequence ID" value="SLM37336.1"/>
    <property type="molecule type" value="Genomic_DNA"/>
</dbReference>
<feature type="transmembrane region" description="Helical" evidence="2">
    <location>
        <begin position="107"/>
        <end position="126"/>
    </location>
</feature>
<proteinExistence type="predicted"/>
<evidence type="ECO:0000313" key="4">
    <source>
        <dbReference type="EMBL" id="SLM37336.1"/>
    </source>
</evidence>
<dbReference type="Pfam" id="PF02157">
    <property type="entry name" value="Man-6-P_recep"/>
    <property type="match status" value="1"/>
</dbReference>
<feature type="transmembrane region" description="Helical" evidence="2">
    <location>
        <begin position="147"/>
        <end position="172"/>
    </location>
</feature>
<dbReference type="AlphaFoldDB" id="A0A1W5D2M9"/>
<sequence>MRLPHLCACLSLLAPLPAWAADSKSPAPLKPCTIYSATSGSFFDLNALSVQPPKEGKKAHKDDRTESWHAKGYDYQTNFTLNFCAPVVEDLDDVVGVDNDAWRNQTLGPGAVFGVIALIAVAVYLVGGCVYQRNVMHQRGWRQLPNYAIWAGVGAFVRDVFIIATSACARLVPRRRGYSQLSGGRGRSSDDENRLIDQLDEDWDD</sequence>
<keyword evidence="4" id="KW-0675">Receptor</keyword>
<dbReference type="InterPro" id="IPR009011">
    <property type="entry name" value="Man6P_isomerase_rcpt-bd_dom_sf"/>
</dbReference>